<proteinExistence type="predicted"/>
<comment type="caution">
    <text evidence="3">The sequence shown here is derived from an EMBL/GenBank/DDBJ whole genome shotgun (WGS) entry which is preliminary data.</text>
</comment>
<protein>
    <submittedName>
        <fullName evidence="3">Uncharacterized protein</fullName>
    </submittedName>
</protein>
<sequence length="400" mass="43787">MSRNGTPSEERPERSGDEVSPSPTDEQWEEFLRHAEGGTADAPKEPSARARMVTGRLRALDEEAARARRGRWRRRGKSAPAELWQPEGWRTGPAWQQMNGRARRRRRAAGALGMVAVVGALVVAMRPSLLTDHLPGGDRAVDTAPLPAETAPPTAAPPAESDPHGPTREEPFRGSPALRWADGAEGIEVPEAKAVGGLDRDQVAHALRMTKQLLVEADLDPATLRGERPGKALELLDPLQEGWLEEVRRGLREPARDHDPLMLFTRFDPDEARLLGDVVKTRGRMTFEAGQAGSVEVHADYTFVYPLVKAGGDDVTRTIVRRRMTTAVFDPARWVATRGRLSVLRTDQNIGNSACDVYDGFLHPTFPGDAPGTAPDGAATDPYDRSEWLDDDVCGTVTRT</sequence>
<keyword evidence="2" id="KW-0812">Transmembrane</keyword>
<feature type="transmembrane region" description="Helical" evidence="2">
    <location>
        <begin position="108"/>
        <end position="125"/>
    </location>
</feature>
<keyword evidence="2" id="KW-1133">Transmembrane helix</keyword>
<organism evidence="3 4">
    <name type="scientific">Streptomyces salyersiae</name>
    <dbReference type="NCBI Taxonomy" id="3075530"/>
    <lineage>
        <taxon>Bacteria</taxon>
        <taxon>Bacillati</taxon>
        <taxon>Actinomycetota</taxon>
        <taxon>Actinomycetes</taxon>
        <taxon>Kitasatosporales</taxon>
        <taxon>Streptomycetaceae</taxon>
        <taxon>Streptomyces</taxon>
    </lineage>
</organism>
<name>A0ABU2RHX0_9ACTN</name>
<dbReference type="EMBL" id="JAVREX010000004">
    <property type="protein sequence ID" value="MDT0428211.1"/>
    <property type="molecule type" value="Genomic_DNA"/>
</dbReference>
<dbReference type="Proteomes" id="UP001183777">
    <property type="component" value="Unassembled WGS sequence"/>
</dbReference>
<feature type="region of interest" description="Disordered" evidence="1">
    <location>
        <begin position="134"/>
        <end position="175"/>
    </location>
</feature>
<accession>A0ABU2RHX0</accession>
<gene>
    <name evidence="3" type="ORF">RM649_11200</name>
</gene>
<evidence type="ECO:0000256" key="2">
    <source>
        <dbReference type="SAM" id="Phobius"/>
    </source>
</evidence>
<keyword evidence="2" id="KW-0472">Membrane</keyword>
<feature type="compositionally biased region" description="Basic and acidic residues" evidence="1">
    <location>
        <begin position="161"/>
        <end position="172"/>
    </location>
</feature>
<feature type="region of interest" description="Disordered" evidence="1">
    <location>
        <begin position="1"/>
        <end position="49"/>
    </location>
</feature>
<feature type="compositionally biased region" description="Low complexity" evidence="1">
    <location>
        <begin position="143"/>
        <end position="159"/>
    </location>
</feature>
<evidence type="ECO:0000313" key="4">
    <source>
        <dbReference type="Proteomes" id="UP001183777"/>
    </source>
</evidence>
<feature type="compositionally biased region" description="Basic and acidic residues" evidence="1">
    <location>
        <begin position="30"/>
        <end position="48"/>
    </location>
</feature>
<reference evidence="4" key="1">
    <citation type="submission" date="2023-07" db="EMBL/GenBank/DDBJ databases">
        <title>30 novel species of actinomycetes from the DSMZ collection.</title>
        <authorList>
            <person name="Nouioui I."/>
        </authorList>
    </citation>
    <scope>NUCLEOTIDE SEQUENCE [LARGE SCALE GENOMIC DNA]</scope>
    <source>
        <strain evidence="4">DSM 41770</strain>
    </source>
</reference>
<keyword evidence="4" id="KW-1185">Reference proteome</keyword>
<feature type="compositionally biased region" description="Basic and acidic residues" evidence="1">
    <location>
        <begin position="8"/>
        <end position="17"/>
    </location>
</feature>
<evidence type="ECO:0000313" key="3">
    <source>
        <dbReference type="EMBL" id="MDT0428211.1"/>
    </source>
</evidence>
<dbReference type="RefSeq" id="WP_311656189.1">
    <property type="nucleotide sequence ID" value="NZ_JAVREX010000004.1"/>
</dbReference>
<evidence type="ECO:0000256" key="1">
    <source>
        <dbReference type="SAM" id="MobiDB-lite"/>
    </source>
</evidence>